<name>A0A8H6ZHP3_9AGAR</name>
<evidence type="ECO:0000313" key="2">
    <source>
        <dbReference type="EMBL" id="KAF7377587.1"/>
    </source>
</evidence>
<accession>A0A8H6ZHP3</accession>
<sequence length="221" mass="23538">MRFTLLFSAICFLASGVFAAVPNIPEDLKAVSSLTQQNCYGAPIPPWLPGAYPGWYYGQPDCAPSGLTCIVGVVENLLCQLLGLLCPMPPPPSPPPPPVGSPPPKVPLPDGYSWAYQNYTCATEVWPISGYITFGEVQNVPGCANMCDGQSECVFANCYHDNNAGAGKNFTTLFTCSMFRVVTTIANATNCGKQDQKNGGLTYITDSYGLINTKRAAAAPH</sequence>
<comment type="caution">
    <text evidence="2">The sequence shown here is derived from an EMBL/GenBank/DDBJ whole genome shotgun (WGS) entry which is preliminary data.</text>
</comment>
<reference evidence="2" key="1">
    <citation type="submission" date="2020-05" db="EMBL/GenBank/DDBJ databases">
        <title>Mycena genomes resolve the evolution of fungal bioluminescence.</title>
        <authorList>
            <person name="Tsai I.J."/>
        </authorList>
    </citation>
    <scope>NUCLEOTIDE SEQUENCE</scope>
    <source>
        <strain evidence="2">160909Yilan</strain>
    </source>
</reference>
<organism evidence="2 3">
    <name type="scientific">Mycena sanguinolenta</name>
    <dbReference type="NCBI Taxonomy" id="230812"/>
    <lineage>
        <taxon>Eukaryota</taxon>
        <taxon>Fungi</taxon>
        <taxon>Dikarya</taxon>
        <taxon>Basidiomycota</taxon>
        <taxon>Agaricomycotina</taxon>
        <taxon>Agaricomycetes</taxon>
        <taxon>Agaricomycetidae</taxon>
        <taxon>Agaricales</taxon>
        <taxon>Marasmiineae</taxon>
        <taxon>Mycenaceae</taxon>
        <taxon>Mycena</taxon>
    </lineage>
</organism>
<dbReference type="Proteomes" id="UP000623467">
    <property type="component" value="Unassembled WGS sequence"/>
</dbReference>
<dbReference type="EMBL" id="JACAZH010000001">
    <property type="protein sequence ID" value="KAF7377587.1"/>
    <property type="molecule type" value="Genomic_DNA"/>
</dbReference>
<gene>
    <name evidence="2" type="ORF">MSAN_00181400</name>
</gene>
<evidence type="ECO:0000313" key="3">
    <source>
        <dbReference type="Proteomes" id="UP000623467"/>
    </source>
</evidence>
<proteinExistence type="predicted"/>
<keyword evidence="1" id="KW-0732">Signal</keyword>
<dbReference type="OrthoDB" id="3067771at2759"/>
<protein>
    <submittedName>
        <fullName evidence="2">Uncharacterized protein</fullName>
    </submittedName>
</protein>
<feature type="signal peptide" evidence="1">
    <location>
        <begin position="1"/>
        <end position="19"/>
    </location>
</feature>
<dbReference type="AlphaFoldDB" id="A0A8H6ZHP3"/>
<keyword evidence="3" id="KW-1185">Reference proteome</keyword>
<evidence type="ECO:0000256" key="1">
    <source>
        <dbReference type="SAM" id="SignalP"/>
    </source>
</evidence>
<feature type="chain" id="PRO_5034938141" evidence="1">
    <location>
        <begin position="20"/>
        <end position="221"/>
    </location>
</feature>